<dbReference type="EMBL" id="UINC01102214">
    <property type="protein sequence ID" value="SVC63660.1"/>
    <property type="molecule type" value="Genomic_DNA"/>
</dbReference>
<proteinExistence type="predicted"/>
<protein>
    <submittedName>
        <fullName evidence="1">Uncharacterized protein</fullName>
    </submittedName>
</protein>
<dbReference type="AlphaFoldDB" id="A0A382NSP8"/>
<accession>A0A382NSP8</accession>
<name>A0A382NSP8_9ZZZZ</name>
<reference evidence="1" key="1">
    <citation type="submission" date="2018-05" db="EMBL/GenBank/DDBJ databases">
        <authorList>
            <person name="Lanie J.A."/>
            <person name="Ng W.-L."/>
            <person name="Kazmierczak K.M."/>
            <person name="Andrzejewski T.M."/>
            <person name="Davidsen T.M."/>
            <person name="Wayne K.J."/>
            <person name="Tettelin H."/>
            <person name="Glass J.I."/>
            <person name="Rusch D."/>
            <person name="Podicherti R."/>
            <person name="Tsui H.-C.T."/>
            <person name="Winkler M.E."/>
        </authorList>
    </citation>
    <scope>NUCLEOTIDE SEQUENCE</scope>
</reference>
<evidence type="ECO:0000313" key="1">
    <source>
        <dbReference type="EMBL" id="SVC63660.1"/>
    </source>
</evidence>
<organism evidence="1">
    <name type="scientific">marine metagenome</name>
    <dbReference type="NCBI Taxonomy" id="408172"/>
    <lineage>
        <taxon>unclassified sequences</taxon>
        <taxon>metagenomes</taxon>
        <taxon>ecological metagenomes</taxon>
    </lineage>
</organism>
<sequence length="36" mass="3991">MKQLLLIFAVVMGQSVLAADKKPLTKEESAKEECIQ</sequence>
<gene>
    <name evidence="1" type="ORF">METZ01_LOCUS316514</name>
</gene>